<gene>
    <name evidence="5" type="ORF">MONBRDRAFT_34293</name>
</gene>
<sequence length="445" mass="49427">MLPLLLALSQTLSQTLSLSQALSQALSLSLKLSLSHSNSLSLTQTLSLFSLSSPLHPFLKRHASMRCIAVLSALVAVSSAYLKQMDITDLSAYPSDSTILVTGAAGFIGYHLAASLRELNNVVVGIDSFNDYYDVTLKEARAHKLERLGVVMLNVDICDESMLKTLHARYKFDYIGHLAAQAGVRYSVNHPHQYVHSNVDCFVTMLELLRHTPEVPLVYASSSSVYGKGASIPFTEDECSDRPTNVYGATKRMNELLAHAYNHLYGVKATGLRFFTVFGPFGRPDMAPYIFTDRISRGLPIDVYHTANNEEMRRDFTHVDDIVDGFMRAMKHAAPYDVFNIGRGEPVSVPQFIEMVESALQKKADRHDMPAHDAELMVTFANTSHAMRKLGYAPRVATQDGVDNFVAWYDWYSKKLQTGAGFPGKDTYLPANKMPELLTSTPTEQ</sequence>
<feature type="signal peptide" evidence="3">
    <location>
        <begin position="1"/>
        <end position="17"/>
    </location>
</feature>
<dbReference type="Gene3D" id="3.40.50.720">
    <property type="entry name" value="NAD(P)-binding Rossmann-like Domain"/>
    <property type="match status" value="1"/>
</dbReference>
<dbReference type="SUPFAM" id="SSF51735">
    <property type="entry name" value="NAD(P)-binding Rossmann-fold domains"/>
    <property type="match status" value="1"/>
</dbReference>
<evidence type="ECO:0000313" key="5">
    <source>
        <dbReference type="EMBL" id="EDQ85371.1"/>
    </source>
</evidence>
<dbReference type="KEGG" id="mbr:MONBRDRAFT_34293"/>
<dbReference type="OMA" id="LHTPYQV"/>
<dbReference type="GO" id="GO:0016854">
    <property type="term" value="F:racemase and epimerase activity"/>
    <property type="evidence" value="ECO:0000318"/>
    <property type="project" value="GO_Central"/>
</dbReference>
<evidence type="ECO:0000256" key="3">
    <source>
        <dbReference type="SAM" id="SignalP"/>
    </source>
</evidence>
<keyword evidence="3" id="KW-0732">Signal</keyword>
<dbReference type="InParanoid" id="A9VAS5"/>
<feature type="domain" description="NAD-dependent epimerase/dehydratase" evidence="4">
    <location>
        <begin position="99"/>
        <end position="342"/>
    </location>
</feature>
<evidence type="ECO:0000313" key="6">
    <source>
        <dbReference type="Proteomes" id="UP000001357"/>
    </source>
</evidence>
<dbReference type="InterPro" id="IPR036291">
    <property type="entry name" value="NAD(P)-bd_dom_sf"/>
</dbReference>
<comment type="similarity">
    <text evidence="1">Belongs to the NAD(P)-dependent epimerase/dehydratase family.</text>
</comment>
<organism evidence="5 6">
    <name type="scientific">Monosiga brevicollis</name>
    <name type="common">Choanoflagellate</name>
    <dbReference type="NCBI Taxonomy" id="81824"/>
    <lineage>
        <taxon>Eukaryota</taxon>
        <taxon>Choanoflagellata</taxon>
        <taxon>Craspedida</taxon>
        <taxon>Salpingoecidae</taxon>
        <taxon>Monosiga</taxon>
    </lineage>
</organism>
<evidence type="ECO:0000256" key="1">
    <source>
        <dbReference type="ARBA" id="ARBA00007637"/>
    </source>
</evidence>
<dbReference type="Pfam" id="PF01370">
    <property type="entry name" value="Epimerase"/>
    <property type="match status" value="1"/>
</dbReference>
<dbReference type="PRINTS" id="PR01713">
    <property type="entry name" value="NUCEPIMERASE"/>
</dbReference>
<dbReference type="AlphaFoldDB" id="A9VAS5"/>
<dbReference type="RefSeq" id="XP_001749782.1">
    <property type="nucleotide sequence ID" value="XM_001749730.1"/>
</dbReference>
<dbReference type="STRING" id="81824.A9VAS5"/>
<dbReference type="InterPro" id="IPR001509">
    <property type="entry name" value="Epimerase_deHydtase"/>
</dbReference>
<dbReference type="eggNOG" id="KOG1371">
    <property type="taxonomic scope" value="Eukaryota"/>
</dbReference>
<keyword evidence="2" id="KW-0520">NAD</keyword>
<evidence type="ECO:0000256" key="2">
    <source>
        <dbReference type="ARBA" id="ARBA00023027"/>
    </source>
</evidence>
<keyword evidence="6" id="KW-1185">Reference proteome</keyword>
<accession>A9VAS5</accession>
<evidence type="ECO:0000259" key="4">
    <source>
        <dbReference type="Pfam" id="PF01370"/>
    </source>
</evidence>
<dbReference type="PANTHER" id="PTHR43574">
    <property type="entry name" value="EPIMERASE-RELATED"/>
    <property type="match status" value="1"/>
</dbReference>
<protein>
    <recommendedName>
        <fullName evidence="4">NAD-dependent epimerase/dehydratase domain-containing protein</fullName>
    </recommendedName>
</protein>
<dbReference type="Proteomes" id="UP000001357">
    <property type="component" value="Unassembled WGS sequence"/>
</dbReference>
<dbReference type="GeneID" id="5895087"/>
<name>A9VAS5_MONBE</name>
<dbReference type="EMBL" id="CH991574">
    <property type="protein sequence ID" value="EDQ85371.1"/>
    <property type="molecule type" value="Genomic_DNA"/>
</dbReference>
<reference evidence="5 6" key="1">
    <citation type="journal article" date="2008" name="Nature">
        <title>The genome of the choanoflagellate Monosiga brevicollis and the origin of metazoans.</title>
        <authorList>
            <consortium name="JGI Sequencing"/>
            <person name="King N."/>
            <person name="Westbrook M.J."/>
            <person name="Young S.L."/>
            <person name="Kuo A."/>
            <person name="Abedin M."/>
            <person name="Chapman J."/>
            <person name="Fairclough S."/>
            <person name="Hellsten U."/>
            <person name="Isogai Y."/>
            <person name="Letunic I."/>
            <person name="Marr M."/>
            <person name="Pincus D."/>
            <person name="Putnam N."/>
            <person name="Rokas A."/>
            <person name="Wright K.J."/>
            <person name="Zuzow R."/>
            <person name="Dirks W."/>
            <person name="Good M."/>
            <person name="Goodstein D."/>
            <person name="Lemons D."/>
            <person name="Li W."/>
            <person name="Lyons J.B."/>
            <person name="Morris A."/>
            <person name="Nichols S."/>
            <person name="Richter D.J."/>
            <person name="Salamov A."/>
            <person name="Bork P."/>
            <person name="Lim W.A."/>
            <person name="Manning G."/>
            <person name="Miller W.T."/>
            <person name="McGinnis W."/>
            <person name="Shapiro H."/>
            <person name="Tjian R."/>
            <person name="Grigoriev I.V."/>
            <person name="Rokhsar D."/>
        </authorList>
    </citation>
    <scope>NUCLEOTIDE SEQUENCE [LARGE SCALE GENOMIC DNA]</scope>
    <source>
        <strain evidence="6">MX1 / ATCC 50154</strain>
    </source>
</reference>
<proteinExistence type="inferred from homology"/>
<feature type="chain" id="PRO_5002742910" description="NAD-dependent epimerase/dehydratase domain-containing protein" evidence="3">
    <location>
        <begin position="18"/>
        <end position="445"/>
    </location>
</feature>